<evidence type="ECO:0000313" key="10">
    <source>
        <dbReference type="Proteomes" id="UP000019678"/>
    </source>
</evidence>
<dbReference type="FunFam" id="3.40.50.300:FF:000006">
    <property type="entry name" value="DNA-binding transcriptional regulator NtrC"/>
    <property type="match status" value="1"/>
</dbReference>
<dbReference type="PRINTS" id="PR01590">
    <property type="entry name" value="HTHFIS"/>
</dbReference>
<dbReference type="Pfam" id="PF25601">
    <property type="entry name" value="AAA_lid_14"/>
    <property type="match status" value="1"/>
</dbReference>
<dbReference type="Gene3D" id="3.40.50.300">
    <property type="entry name" value="P-loop containing nucleotide triphosphate hydrolases"/>
    <property type="match status" value="1"/>
</dbReference>
<dbReference type="CDD" id="cd00060">
    <property type="entry name" value="FHA"/>
    <property type="match status" value="1"/>
</dbReference>
<dbReference type="PANTHER" id="PTHR32071">
    <property type="entry name" value="TRANSCRIPTIONAL REGULATORY PROTEIN"/>
    <property type="match status" value="1"/>
</dbReference>
<dbReference type="InterPro" id="IPR002197">
    <property type="entry name" value="HTH_Fis"/>
</dbReference>
<evidence type="ECO:0000256" key="5">
    <source>
        <dbReference type="ARBA" id="ARBA00023163"/>
    </source>
</evidence>
<dbReference type="STRING" id="1192034.CAP_8591"/>
<evidence type="ECO:0000256" key="4">
    <source>
        <dbReference type="ARBA" id="ARBA00023125"/>
    </source>
</evidence>
<dbReference type="InterPro" id="IPR025662">
    <property type="entry name" value="Sigma_54_int_dom_ATP-bd_1"/>
</dbReference>
<keyword evidence="4" id="KW-0238">DNA-binding</keyword>
<evidence type="ECO:0000256" key="3">
    <source>
        <dbReference type="ARBA" id="ARBA00023015"/>
    </source>
</evidence>
<dbReference type="InterPro" id="IPR058031">
    <property type="entry name" value="AAA_lid_NorR"/>
</dbReference>
<dbReference type="PROSITE" id="PS00688">
    <property type="entry name" value="SIGMA54_INTERACT_3"/>
    <property type="match status" value="1"/>
</dbReference>
<keyword evidence="3" id="KW-0805">Transcription regulation</keyword>
<evidence type="ECO:0000259" key="7">
    <source>
        <dbReference type="PROSITE" id="PS50006"/>
    </source>
</evidence>
<keyword evidence="1" id="KW-0547">Nucleotide-binding</keyword>
<evidence type="ECO:0000256" key="1">
    <source>
        <dbReference type="ARBA" id="ARBA00022741"/>
    </source>
</evidence>
<dbReference type="AlphaFoldDB" id="A0A017SW13"/>
<dbReference type="eggNOG" id="COG3829">
    <property type="taxonomic scope" value="Bacteria"/>
</dbReference>
<dbReference type="GO" id="GO:0005524">
    <property type="term" value="F:ATP binding"/>
    <property type="evidence" value="ECO:0007669"/>
    <property type="project" value="UniProtKB-KW"/>
</dbReference>
<feature type="region of interest" description="Disordered" evidence="6">
    <location>
        <begin position="341"/>
        <end position="394"/>
    </location>
</feature>
<dbReference type="Pfam" id="PF00158">
    <property type="entry name" value="Sigma54_activat"/>
    <property type="match status" value="1"/>
</dbReference>
<dbReference type="GO" id="GO:0043565">
    <property type="term" value="F:sequence-specific DNA binding"/>
    <property type="evidence" value="ECO:0007669"/>
    <property type="project" value="InterPro"/>
</dbReference>
<dbReference type="PANTHER" id="PTHR32071:SF21">
    <property type="entry name" value="TRANSCRIPTIONAL REGULATORY PROTEIN FLGR"/>
    <property type="match status" value="1"/>
</dbReference>
<dbReference type="SUPFAM" id="SSF52540">
    <property type="entry name" value="P-loop containing nucleoside triphosphate hydrolases"/>
    <property type="match status" value="1"/>
</dbReference>
<dbReference type="GO" id="GO:0006355">
    <property type="term" value="P:regulation of DNA-templated transcription"/>
    <property type="evidence" value="ECO:0007669"/>
    <property type="project" value="InterPro"/>
</dbReference>
<dbReference type="Gene3D" id="1.10.10.60">
    <property type="entry name" value="Homeodomain-like"/>
    <property type="match status" value="1"/>
</dbReference>
<dbReference type="SUPFAM" id="SSF49879">
    <property type="entry name" value="SMAD/FHA domain"/>
    <property type="match status" value="1"/>
</dbReference>
<proteinExistence type="predicted"/>
<dbReference type="Proteomes" id="UP000019678">
    <property type="component" value="Unassembled WGS sequence"/>
</dbReference>
<dbReference type="Gene3D" id="2.60.200.20">
    <property type="match status" value="1"/>
</dbReference>
<dbReference type="PROSITE" id="PS50045">
    <property type="entry name" value="SIGMA54_INTERACT_4"/>
    <property type="match status" value="1"/>
</dbReference>
<gene>
    <name evidence="9" type="ORF">CAP_8591</name>
</gene>
<sequence length="453" mass="48813">MSRRHAILDLGPPLRIEDLESANGTLVRKARELADRAETNELRPRSGGAFELVPGDRILLGSVVAVVRRRAGKSGEDRRVPGAQVAPIVREPAMQRLYEAAERAARGTISVLLLGETGVGKEVLAREIHRRSPRAQGPFVVIDCAGLLGSVLEGELFGHEKGAFTGATEARPGLFEVADGGTAFLDEIGELPSALQMKLLRVLEERTVTRVGGRSPRRVDVRFIGATNRALASEVEAGTFRRDLFYRVSAMTLDIPPLRERPADIPELCGHFIAEACHKLDRPPLPLSDEARAVLMAHRWPGNIRELRNAMEHAVLLCGGDVITPANLPLSLDVRSPEARSVAVSESARPPGQEPPPARAAVDGQTSARSAVQAPERTAVAEAAAPPVAPPASSVEEIRAALDAMERKRVIEALERCGGNQTRAAEALGISRRTLVTRLGEYGLPRPRKRGAE</sequence>
<dbReference type="InterPro" id="IPR003593">
    <property type="entry name" value="AAA+_ATPase"/>
</dbReference>
<comment type="caution">
    <text evidence="9">The sequence shown here is derived from an EMBL/GenBank/DDBJ whole genome shotgun (WGS) entry which is preliminary data.</text>
</comment>
<dbReference type="EMBL" id="ASRX01000087">
    <property type="protein sequence ID" value="EYF01168.1"/>
    <property type="molecule type" value="Genomic_DNA"/>
</dbReference>
<evidence type="ECO:0000313" key="9">
    <source>
        <dbReference type="EMBL" id="EYF01168.1"/>
    </source>
</evidence>
<dbReference type="SUPFAM" id="SSF46689">
    <property type="entry name" value="Homeodomain-like"/>
    <property type="match status" value="1"/>
</dbReference>
<dbReference type="InterPro" id="IPR002078">
    <property type="entry name" value="Sigma_54_int"/>
</dbReference>
<evidence type="ECO:0000259" key="8">
    <source>
        <dbReference type="PROSITE" id="PS50045"/>
    </source>
</evidence>
<keyword evidence="10" id="KW-1185">Reference proteome</keyword>
<dbReference type="SMART" id="SM00382">
    <property type="entry name" value="AAA"/>
    <property type="match status" value="1"/>
</dbReference>
<protein>
    <submittedName>
        <fullName evidence="9">Response regulator receiver protein</fullName>
    </submittedName>
</protein>
<feature type="domain" description="Sigma-54 factor interaction" evidence="8">
    <location>
        <begin position="87"/>
        <end position="316"/>
    </location>
</feature>
<feature type="compositionally biased region" description="Low complexity" evidence="6">
    <location>
        <begin position="380"/>
        <end position="394"/>
    </location>
</feature>
<dbReference type="InterPro" id="IPR009057">
    <property type="entry name" value="Homeodomain-like_sf"/>
</dbReference>
<evidence type="ECO:0000256" key="6">
    <source>
        <dbReference type="SAM" id="MobiDB-lite"/>
    </source>
</evidence>
<evidence type="ECO:0000256" key="2">
    <source>
        <dbReference type="ARBA" id="ARBA00022840"/>
    </source>
</evidence>
<dbReference type="InterPro" id="IPR027417">
    <property type="entry name" value="P-loop_NTPase"/>
</dbReference>
<dbReference type="PROSITE" id="PS00675">
    <property type="entry name" value="SIGMA54_INTERACT_1"/>
    <property type="match status" value="1"/>
</dbReference>
<reference evidence="9 10" key="1">
    <citation type="submission" date="2013-05" db="EMBL/GenBank/DDBJ databases">
        <title>Genome assembly of Chondromyces apiculatus DSM 436.</title>
        <authorList>
            <person name="Sharma G."/>
            <person name="Khatri I."/>
            <person name="Kaur C."/>
            <person name="Mayilraj S."/>
            <person name="Subramanian S."/>
        </authorList>
    </citation>
    <scope>NUCLEOTIDE SEQUENCE [LARGE SCALE GENOMIC DNA]</scope>
    <source>
        <strain evidence="9 10">DSM 436</strain>
    </source>
</reference>
<dbReference type="Pfam" id="PF02954">
    <property type="entry name" value="HTH_8"/>
    <property type="match status" value="1"/>
</dbReference>
<name>A0A017SW13_9BACT</name>
<feature type="domain" description="FHA" evidence="7">
    <location>
        <begin position="1"/>
        <end position="32"/>
    </location>
</feature>
<dbReference type="InterPro" id="IPR000253">
    <property type="entry name" value="FHA_dom"/>
</dbReference>
<dbReference type="PROSITE" id="PS50006">
    <property type="entry name" value="FHA_DOMAIN"/>
    <property type="match status" value="1"/>
</dbReference>
<keyword evidence="5" id="KW-0804">Transcription</keyword>
<dbReference type="Gene3D" id="1.10.8.60">
    <property type="match status" value="1"/>
</dbReference>
<dbReference type="InterPro" id="IPR008984">
    <property type="entry name" value="SMAD_FHA_dom_sf"/>
</dbReference>
<accession>A0A017SW13</accession>
<dbReference type="CDD" id="cd00009">
    <property type="entry name" value="AAA"/>
    <property type="match status" value="1"/>
</dbReference>
<keyword evidence="2" id="KW-0067">ATP-binding</keyword>
<dbReference type="InterPro" id="IPR025944">
    <property type="entry name" value="Sigma_54_int_dom_CS"/>
</dbReference>
<organism evidence="9 10">
    <name type="scientific">Chondromyces apiculatus DSM 436</name>
    <dbReference type="NCBI Taxonomy" id="1192034"/>
    <lineage>
        <taxon>Bacteria</taxon>
        <taxon>Pseudomonadati</taxon>
        <taxon>Myxococcota</taxon>
        <taxon>Polyangia</taxon>
        <taxon>Polyangiales</taxon>
        <taxon>Polyangiaceae</taxon>
        <taxon>Chondromyces</taxon>
    </lineage>
</organism>